<dbReference type="GO" id="GO:0043565">
    <property type="term" value="F:sequence-specific DNA binding"/>
    <property type="evidence" value="ECO:0007669"/>
    <property type="project" value="TreeGrafter"/>
</dbReference>
<comment type="catalytic activity">
    <reaction evidence="6 8">
        <text>a 2'-deoxyadenosine in DNA + S-adenosyl-L-methionine = an N(6)-methyl-2'-deoxyadenosine in DNA + S-adenosyl-L-homocysteine + H(+)</text>
        <dbReference type="Rhea" id="RHEA:15197"/>
        <dbReference type="Rhea" id="RHEA-COMP:12418"/>
        <dbReference type="Rhea" id="RHEA-COMP:12419"/>
        <dbReference type="ChEBI" id="CHEBI:15378"/>
        <dbReference type="ChEBI" id="CHEBI:57856"/>
        <dbReference type="ChEBI" id="CHEBI:59789"/>
        <dbReference type="ChEBI" id="CHEBI:90615"/>
        <dbReference type="ChEBI" id="CHEBI:90616"/>
        <dbReference type="EC" id="2.1.1.72"/>
    </reaction>
</comment>
<proteinExistence type="inferred from homology"/>
<dbReference type="InterPro" id="IPR012263">
    <property type="entry name" value="M_m6A_EcoRV"/>
</dbReference>
<dbReference type="STRING" id="1688.BCUN_2049"/>
<dbReference type="EMBL" id="JGYV01000005">
    <property type="protein sequence ID" value="KFI64188.1"/>
    <property type="molecule type" value="Genomic_DNA"/>
</dbReference>
<keyword evidence="3 8" id="KW-0489">Methyltransferase</keyword>
<evidence type="ECO:0000256" key="3">
    <source>
        <dbReference type="ARBA" id="ARBA00022603"/>
    </source>
</evidence>
<dbReference type="eggNOG" id="COG0338">
    <property type="taxonomic scope" value="Bacteria"/>
</dbReference>
<name>A0A087AZI8_9BIFI</name>
<keyword evidence="5 8" id="KW-0949">S-adenosyl-L-methionine</keyword>
<dbReference type="GO" id="GO:0009007">
    <property type="term" value="F:site-specific DNA-methyltransferase (adenine-specific) activity"/>
    <property type="evidence" value="ECO:0007669"/>
    <property type="project" value="UniProtKB-UniRule"/>
</dbReference>
<dbReference type="PRINTS" id="PR00505">
    <property type="entry name" value="D12N6MTFRASE"/>
</dbReference>
<dbReference type="NCBIfam" id="TIGR00571">
    <property type="entry name" value="dam"/>
    <property type="match status" value="1"/>
</dbReference>
<dbReference type="PIRSF" id="PIRSF000398">
    <property type="entry name" value="M_m6A_EcoRV"/>
    <property type="match status" value="1"/>
</dbReference>
<dbReference type="SUPFAM" id="SSF53335">
    <property type="entry name" value="S-adenosyl-L-methionine-dependent methyltransferases"/>
    <property type="match status" value="1"/>
</dbReference>
<evidence type="ECO:0000256" key="5">
    <source>
        <dbReference type="ARBA" id="ARBA00022691"/>
    </source>
</evidence>
<keyword evidence="4 8" id="KW-0808">Transferase</keyword>
<evidence type="ECO:0000313" key="9">
    <source>
        <dbReference type="EMBL" id="KFI64188.1"/>
    </source>
</evidence>
<reference evidence="9 10" key="1">
    <citation type="submission" date="2014-03" db="EMBL/GenBank/DDBJ databases">
        <title>Genomics of Bifidobacteria.</title>
        <authorList>
            <person name="Ventura M."/>
            <person name="Milani C."/>
            <person name="Lugli G.A."/>
        </authorList>
    </citation>
    <scope>NUCLEOTIDE SEQUENCE [LARGE SCALE GENOMIC DNA]</scope>
    <source>
        <strain evidence="9 10">LMG 10738</strain>
    </source>
</reference>
<dbReference type="InterPro" id="IPR023095">
    <property type="entry name" value="Ade_MeTrfase_dom_2"/>
</dbReference>
<dbReference type="PANTHER" id="PTHR30481">
    <property type="entry name" value="DNA ADENINE METHYLASE"/>
    <property type="match status" value="1"/>
</dbReference>
<dbReference type="GO" id="GO:1904047">
    <property type="term" value="F:S-adenosyl-L-methionine binding"/>
    <property type="evidence" value="ECO:0007669"/>
    <property type="project" value="TreeGrafter"/>
</dbReference>
<feature type="binding site" evidence="7">
    <location>
        <position position="188"/>
    </location>
    <ligand>
        <name>S-adenosyl-L-methionine</name>
        <dbReference type="ChEBI" id="CHEBI:59789"/>
    </ligand>
</feature>
<protein>
    <recommendedName>
        <fullName evidence="2 8">Site-specific DNA-methyltransferase (adenine-specific)</fullName>
        <ecNumber evidence="2 8">2.1.1.72</ecNumber>
    </recommendedName>
</protein>
<comment type="caution">
    <text evidence="9">The sequence shown here is derived from an EMBL/GenBank/DDBJ whole genome shotgun (WGS) entry which is preliminary data.</text>
</comment>
<dbReference type="GO" id="GO:0032259">
    <property type="term" value="P:methylation"/>
    <property type="evidence" value="ECO:0007669"/>
    <property type="project" value="UniProtKB-KW"/>
</dbReference>
<evidence type="ECO:0000256" key="7">
    <source>
        <dbReference type="PIRSR" id="PIRSR000398-1"/>
    </source>
</evidence>
<evidence type="ECO:0000256" key="4">
    <source>
        <dbReference type="ARBA" id="ARBA00022679"/>
    </source>
</evidence>
<organism evidence="9 10">
    <name type="scientific">Bifidobacterium cuniculi</name>
    <dbReference type="NCBI Taxonomy" id="1688"/>
    <lineage>
        <taxon>Bacteria</taxon>
        <taxon>Bacillati</taxon>
        <taxon>Actinomycetota</taxon>
        <taxon>Actinomycetes</taxon>
        <taxon>Bifidobacteriales</taxon>
        <taxon>Bifidobacteriaceae</taxon>
        <taxon>Bifidobacterium</taxon>
    </lineage>
</organism>
<evidence type="ECO:0000256" key="1">
    <source>
        <dbReference type="ARBA" id="ARBA00006594"/>
    </source>
</evidence>
<dbReference type="InterPro" id="IPR002052">
    <property type="entry name" value="DNA_methylase_N6_adenine_CS"/>
</dbReference>
<comment type="similarity">
    <text evidence="1 8">Belongs to the N(4)/N(6)-methyltransferase family.</text>
</comment>
<sequence>MPEPAPFKPQLIKWVGNKQRFAPKIISLFPDDSKTYFEPFLGSGGVLGTLSPKYAVASDILRPLMDIWFALRNEPDELISWYANRRRDLETHNEVVKRYAEVLANFNAHPNGADFVFLTRSCYGGVVRFRKADGGMSTPCGAHMPISSDSFAKRVRVWHERVLGTDFYCQDYRETFEMAAAGDLIYCDPPYSDSQSILYGAQRFDLSELFEAIDKAKSRGVRVALSIDGSKKSGLKKILLDYPRGMFETEAAITVGRSMLHRFQMGGESLEGDVVKDRLLLTYTI</sequence>
<feature type="binding site" evidence="7">
    <location>
        <position position="18"/>
    </location>
    <ligand>
        <name>S-adenosyl-L-methionine</name>
        <dbReference type="ChEBI" id="CHEBI:59789"/>
    </ligand>
</feature>
<evidence type="ECO:0000256" key="8">
    <source>
        <dbReference type="RuleBase" id="RU361257"/>
    </source>
</evidence>
<dbReference type="Pfam" id="PF02086">
    <property type="entry name" value="MethyltransfD12"/>
    <property type="match status" value="1"/>
</dbReference>
<dbReference type="PANTHER" id="PTHR30481:SF3">
    <property type="entry name" value="DNA ADENINE METHYLASE"/>
    <property type="match status" value="1"/>
</dbReference>
<dbReference type="REBASE" id="384726">
    <property type="entry name" value="M.Bcu10738ORF2049P"/>
</dbReference>
<dbReference type="Proteomes" id="UP000029067">
    <property type="component" value="Unassembled WGS sequence"/>
</dbReference>
<gene>
    <name evidence="9" type="ORF">BCUN_2049</name>
</gene>
<dbReference type="GO" id="GO:0006298">
    <property type="term" value="P:mismatch repair"/>
    <property type="evidence" value="ECO:0007669"/>
    <property type="project" value="TreeGrafter"/>
</dbReference>
<dbReference type="GO" id="GO:0009307">
    <property type="term" value="P:DNA restriction-modification system"/>
    <property type="evidence" value="ECO:0007669"/>
    <property type="project" value="InterPro"/>
</dbReference>
<dbReference type="AlphaFoldDB" id="A0A087AZI8"/>
<evidence type="ECO:0000313" key="10">
    <source>
        <dbReference type="Proteomes" id="UP000029067"/>
    </source>
</evidence>
<dbReference type="EC" id="2.1.1.72" evidence="2 8"/>
<keyword evidence="10" id="KW-1185">Reference proteome</keyword>
<dbReference type="InterPro" id="IPR012327">
    <property type="entry name" value="MeTrfase_D12"/>
</dbReference>
<evidence type="ECO:0000256" key="6">
    <source>
        <dbReference type="ARBA" id="ARBA00047942"/>
    </source>
</evidence>
<feature type="binding site" evidence="7">
    <location>
        <position position="14"/>
    </location>
    <ligand>
        <name>S-adenosyl-L-methionine</name>
        <dbReference type="ChEBI" id="CHEBI:59789"/>
    </ligand>
</feature>
<evidence type="ECO:0000256" key="2">
    <source>
        <dbReference type="ARBA" id="ARBA00011900"/>
    </source>
</evidence>
<dbReference type="InterPro" id="IPR029063">
    <property type="entry name" value="SAM-dependent_MTases_sf"/>
</dbReference>
<dbReference type="Gene3D" id="1.10.1020.10">
    <property type="entry name" value="Adenine-specific Methyltransferase, Domain 2"/>
    <property type="match status" value="1"/>
</dbReference>
<feature type="binding site" evidence="7">
    <location>
        <position position="59"/>
    </location>
    <ligand>
        <name>S-adenosyl-L-methionine</name>
        <dbReference type="ChEBI" id="CHEBI:59789"/>
    </ligand>
</feature>
<dbReference type="PROSITE" id="PS00092">
    <property type="entry name" value="N6_MTASE"/>
    <property type="match status" value="1"/>
</dbReference>
<accession>A0A087AZI8</accession>
<dbReference type="Gene3D" id="3.40.50.150">
    <property type="entry name" value="Vaccinia Virus protein VP39"/>
    <property type="match status" value="1"/>
</dbReference>